<dbReference type="InterPro" id="IPR021109">
    <property type="entry name" value="Peptidase_aspartic_dom_sf"/>
</dbReference>
<evidence type="ECO:0000313" key="2">
    <source>
        <dbReference type="Proteomes" id="UP000233551"/>
    </source>
</evidence>
<dbReference type="Gene3D" id="2.40.70.10">
    <property type="entry name" value="Acid Proteases"/>
    <property type="match status" value="1"/>
</dbReference>
<dbReference type="AlphaFoldDB" id="A0A2I0KCK2"/>
<gene>
    <name evidence="1" type="ORF">CRG98_013787</name>
</gene>
<dbReference type="CDD" id="cd00303">
    <property type="entry name" value="retropepsin_like"/>
    <property type="match status" value="1"/>
</dbReference>
<dbReference type="Proteomes" id="UP000233551">
    <property type="component" value="Unassembled WGS sequence"/>
</dbReference>
<proteinExistence type="predicted"/>
<keyword evidence="2" id="KW-1185">Reference proteome</keyword>
<dbReference type="EMBL" id="PGOL01000726">
    <property type="protein sequence ID" value="PKI65833.1"/>
    <property type="molecule type" value="Genomic_DNA"/>
</dbReference>
<dbReference type="PANTHER" id="PTHR33240:SF15">
    <property type="entry name" value="GAG-PRO-LIKE PROTEIN"/>
    <property type="match status" value="1"/>
</dbReference>
<sequence length="403" mass="44220">MGLSAPPIPFIIDVPARELYLDSKVPWAYGGDASSLEHQFNVMGVTRSGRVYENQEAMNKGKAPVAAVGTLLEVTPIPPKKVPKETAPDMIEETVGSIFSNTISFSDNELPSEGWAHSRPLHIVCKCNNYIIGRVMIDNGSALNVCPVTTLKQMNVDLNRIRPSKTAIRAFDGSRKEVNGEIDLLIDVGSCSFSVTFQVLGIPNAFSLLLGRPWIHSAGAVPSSLHQRLKFIVEEKLITVKGEEDYAIYKETVVPYISIGDDENLPFHSFETISVIRDYGKVGPSCADRMIGKEGTQFSLLLPEIVEPRRGNHLHRLAAHYGRINMGILVLPLSHFFPGPLHIVGDTLDRPSSNSNNALDSPSAVYTVTEETPSGVHIHLAQENEELDNWTSVLRYSAVIADV</sequence>
<dbReference type="STRING" id="22663.A0A2I0KCK2"/>
<evidence type="ECO:0000313" key="1">
    <source>
        <dbReference type="EMBL" id="PKI65833.1"/>
    </source>
</evidence>
<protein>
    <submittedName>
        <fullName evidence="1">Uncharacterized protein</fullName>
    </submittedName>
</protein>
<accession>A0A2I0KCK2</accession>
<name>A0A2I0KCK2_PUNGR</name>
<reference evidence="1 2" key="1">
    <citation type="submission" date="2017-11" db="EMBL/GenBank/DDBJ databases">
        <title>De-novo sequencing of pomegranate (Punica granatum L.) genome.</title>
        <authorList>
            <person name="Akparov Z."/>
            <person name="Amiraslanov A."/>
            <person name="Hajiyeva S."/>
            <person name="Abbasov M."/>
            <person name="Kaur K."/>
            <person name="Hamwieh A."/>
            <person name="Solovyev V."/>
            <person name="Salamov A."/>
            <person name="Braich B."/>
            <person name="Kosarev P."/>
            <person name="Mahmoud A."/>
            <person name="Hajiyev E."/>
            <person name="Babayeva S."/>
            <person name="Izzatullayeva V."/>
            <person name="Mammadov A."/>
            <person name="Mammadov A."/>
            <person name="Sharifova S."/>
            <person name="Ojaghi J."/>
            <person name="Eynullazada K."/>
            <person name="Bayramov B."/>
            <person name="Abdulazimova A."/>
            <person name="Shahmuradov I."/>
        </authorList>
    </citation>
    <scope>NUCLEOTIDE SEQUENCE [LARGE SCALE GENOMIC DNA]</scope>
    <source>
        <strain evidence="2">cv. AG2017</strain>
        <tissue evidence="1">Leaf</tissue>
    </source>
</reference>
<organism evidence="1 2">
    <name type="scientific">Punica granatum</name>
    <name type="common">Pomegranate</name>
    <dbReference type="NCBI Taxonomy" id="22663"/>
    <lineage>
        <taxon>Eukaryota</taxon>
        <taxon>Viridiplantae</taxon>
        <taxon>Streptophyta</taxon>
        <taxon>Embryophyta</taxon>
        <taxon>Tracheophyta</taxon>
        <taxon>Spermatophyta</taxon>
        <taxon>Magnoliopsida</taxon>
        <taxon>eudicotyledons</taxon>
        <taxon>Gunneridae</taxon>
        <taxon>Pentapetalae</taxon>
        <taxon>rosids</taxon>
        <taxon>malvids</taxon>
        <taxon>Myrtales</taxon>
        <taxon>Lythraceae</taxon>
        <taxon>Punica</taxon>
    </lineage>
</organism>
<comment type="caution">
    <text evidence="1">The sequence shown here is derived from an EMBL/GenBank/DDBJ whole genome shotgun (WGS) entry which is preliminary data.</text>
</comment>
<dbReference type="PANTHER" id="PTHR33240">
    <property type="entry name" value="OS08G0508500 PROTEIN"/>
    <property type="match status" value="1"/>
</dbReference>